<evidence type="ECO:0000256" key="1">
    <source>
        <dbReference type="ARBA" id="ARBA00004123"/>
    </source>
</evidence>
<dbReference type="Pfam" id="PF03730">
    <property type="entry name" value="Ku_C"/>
    <property type="match status" value="1"/>
</dbReference>
<evidence type="ECO:0000256" key="6">
    <source>
        <dbReference type="ARBA" id="ARBA00022806"/>
    </source>
</evidence>
<evidence type="ECO:0000256" key="13">
    <source>
        <dbReference type="SAM" id="MobiDB-lite"/>
    </source>
</evidence>
<dbReference type="InterPro" id="IPR006164">
    <property type="entry name" value="DNA_bd_Ku70/Ku80"/>
</dbReference>
<dbReference type="GO" id="GO:0003684">
    <property type="term" value="F:damaged DNA binding"/>
    <property type="evidence" value="ECO:0007669"/>
    <property type="project" value="InterPro"/>
</dbReference>
<proteinExistence type="inferred from homology"/>
<keyword evidence="5 12" id="KW-0378">Hydrolase</keyword>
<dbReference type="InterPro" id="IPR036494">
    <property type="entry name" value="Ku_C_sf"/>
</dbReference>
<keyword evidence="9 12" id="KW-0233">DNA recombination</keyword>
<sequence length="633" mass="71927">HSFQWDKLKEKTVVLCMDVGLTMSNSAPGEESSFELAKKVIQKFVQRQVFSETKIELALVLFGTDSTDNPLSQDGQYQNIRVHRHLMIPDCELLIEIENQVQPESQQGDCILSPEHVSLIPCRNLTLGKKYDCLNIALLTDLNTQTNEESLEVIIKNLTQSGITVQFFLPFPVEEDKEGQGDSERRDPGHPGTGKGLSREQKKNKELVKEMMLSLDVEDGLDEIHTFRNAIEELCMFKRVERRPVAWPCQLTIGSSLSIRIIGYKAVTDEKLKKMWITVDAQSHQKDDVKRETVYCLDDDNETEVQKDDIIQGFRYGSDIVPFSKVDQEQMKYKHDGKCFAVLGFTKQSTVFMGSQIIKIFAARDDEHAGVALSALIRALNELQMVAIVRYAFNRISNPQVGAAFPCIKQDSECLMYIQLPFMEDLRQFTFPSLENKKFTPSDAQLSAVDSLIDSMMLVEEDENGEQRDLFKPHRIPNPAFQRHFQCLHHRAVSPGTPLPPIEPWLKAALDRPEVITERCQDPLDVLKRKFPLTEVEKKKKLKTSVGSVDPARDFRALIKQKILPFGEVCQQLTHRIEQLLSNKNTQYYMKSITCIQAFREQSVKVNKHSHCSSFGGANDDAVFAVGLAFLGL</sequence>
<dbReference type="GO" id="GO:0000723">
    <property type="term" value="P:telomere maintenance"/>
    <property type="evidence" value="ECO:0007669"/>
    <property type="project" value="InterPro"/>
</dbReference>
<dbReference type="GO" id="GO:0042162">
    <property type="term" value="F:telomeric DNA binding"/>
    <property type="evidence" value="ECO:0007669"/>
    <property type="project" value="InterPro"/>
</dbReference>
<dbReference type="PIRSF" id="PIRSF016570">
    <property type="entry name" value="Ku80"/>
    <property type="match status" value="1"/>
</dbReference>
<evidence type="ECO:0000256" key="4">
    <source>
        <dbReference type="ARBA" id="ARBA00022763"/>
    </source>
</evidence>
<dbReference type="PANTHER" id="PTHR12604">
    <property type="entry name" value="KU AUTOANTIGEN DNA HELICASE"/>
    <property type="match status" value="1"/>
</dbReference>
<dbReference type="GO" id="GO:0003678">
    <property type="term" value="F:DNA helicase activity"/>
    <property type="evidence" value="ECO:0007669"/>
    <property type="project" value="InterPro"/>
</dbReference>
<dbReference type="Gene3D" id="1.10.1600.10">
    <property type="match status" value="1"/>
</dbReference>
<dbReference type="FunFam" id="3.40.50.410:FF:000055">
    <property type="entry name" value="X-ray repair cross-complementing protein 5"/>
    <property type="match status" value="1"/>
</dbReference>
<gene>
    <name evidence="15" type="primary">XRCC5</name>
</gene>
<evidence type="ECO:0000313" key="16">
    <source>
        <dbReference type="Proteomes" id="UP000265100"/>
    </source>
</evidence>
<feature type="domain" description="Ku" evidence="14">
    <location>
        <begin position="302"/>
        <end position="437"/>
    </location>
</feature>
<dbReference type="InterPro" id="IPR036465">
    <property type="entry name" value="vWFA_dom_sf"/>
</dbReference>
<dbReference type="SUPFAM" id="SSF101420">
    <property type="entry name" value="C-terminal domain of Ku80"/>
    <property type="match status" value="1"/>
</dbReference>
<keyword evidence="7 12" id="KW-0067">ATP-binding</keyword>
<dbReference type="SUPFAM" id="SSF53300">
    <property type="entry name" value="vWA-like"/>
    <property type="match status" value="1"/>
</dbReference>
<dbReference type="CDD" id="cd00873">
    <property type="entry name" value="KU80"/>
    <property type="match status" value="1"/>
</dbReference>
<accession>A0AAX7VH78</accession>
<keyword evidence="10 12" id="KW-0234">DNA repair</keyword>
<evidence type="ECO:0000256" key="9">
    <source>
        <dbReference type="ARBA" id="ARBA00023172"/>
    </source>
</evidence>
<organism evidence="15 16">
    <name type="scientific">Astatotilapia calliptera</name>
    <name type="common">Eastern happy</name>
    <name type="synonym">Chromis callipterus</name>
    <dbReference type="NCBI Taxonomy" id="8154"/>
    <lineage>
        <taxon>Eukaryota</taxon>
        <taxon>Metazoa</taxon>
        <taxon>Chordata</taxon>
        <taxon>Craniata</taxon>
        <taxon>Vertebrata</taxon>
        <taxon>Euteleostomi</taxon>
        <taxon>Actinopterygii</taxon>
        <taxon>Neopterygii</taxon>
        <taxon>Teleostei</taxon>
        <taxon>Neoteleostei</taxon>
        <taxon>Acanthomorphata</taxon>
        <taxon>Ovalentaria</taxon>
        <taxon>Cichlomorphae</taxon>
        <taxon>Cichliformes</taxon>
        <taxon>Cichlidae</taxon>
        <taxon>African cichlids</taxon>
        <taxon>Pseudocrenilabrinae</taxon>
        <taxon>Haplochromini</taxon>
        <taxon>Astatotilapia</taxon>
    </lineage>
</organism>
<feature type="compositionally biased region" description="Basic and acidic residues" evidence="13">
    <location>
        <begin position="178"/>
        <end position="189"/>
    </location>
</feature>
<evidence type="ECO:0000256" key="3">
    <source>
        <dbReference type="ARBA" id="ARBA00022741"/>
    </source>
</evidence>
<dbReference type="GO" id="GO:0006303">
    <property type="term" value="P:double-strand break repair via nonhomologous end joining"/>
    <property type="evidence" value="ECO:0007669"/>
    <property type="project" value="InterPro"/>
</dbReference>
<reference evidence="15" key="1">
    <citation type="submission" date="2018-05" db="EMBL/GenBank/DDBJ databases">
        <authorList>
            <person name="Datahose"/>
        </authorList>
    </citation>
    <scope>NUCLEOTIDE SEQUENCE</scope>
</reference>
<dbReference type="GO" id="GO:0003690">
    <property type="term" value="F:double-stranded DNA binding"/>
    <property type="evidence" value="ECO:0007669"/>
    <property type="project" value="TreeGrafter"/>
</dbReference>
<dbReference type="Pfam" id="PF08785">
    <property type="entry name" value="Ku_PK_bind"/>
    <property type="match status" value="1"/>
</dbReference>
<dbReference type="Gene3D" id="1.25.40.240">
    <property type="entry name" value="Ku, C-terminal domain"/>
    <property type="match status" value="1"/>
</dbReference>
<evidence type="ECO:0000256" key="7">
    <source>
        <dbReference type="ARBA" id="ARBA00022840"/>
    </source>
</evidence>
<evidence type="ECO:0000313" key="15">
    <source>
        <dbReference type="Ensembl" id="ENSACLP00000081968.1"/>
    </source>
</evidence>
<feature type="region of interest" description="Disordered" evidence="13">
    <location>
        <begin position="175"/>
        <end position="201"/>
    </location>
</feature>
<dbReference type="GeneTree" id="ENSGT00940000153239"/>
<protein>
    <recommendedName>
        <fullName evidence="12">X-ray repair cross-complementing protein 5</fullName>
        <ecNumber evidence="12">3.6.4.-</ecNumber>
    </recommendedName>
</protein>
<evidence type="ECO:0000256" key="11">
    <source>
        <dbReference type="ARBA" id="ARBA00023242"/>
    </source>
</evidence>
<keyword evidence="3 12" id="KW-0547">Nucleotide-binding</keyword>
<evidence type="ECO:0000256" key="5">
    <source>
        <dbReference type="ARBA" id="ARBA00022801"/>
    </source>
</evidence>
<reference evidence="15" key="3">
    <citation type="submission" date="2025-09" db="UniProtKB">
        <authorList>
            <consortium name="Ensembl"/>
        </authorList>
    </citation>
    <scope>IDENTIFICATION</scope>
</reference>
<dbReference type="Pfam" id="PF03731">
    <property type="entry name" value="Ku_N"/>
    <property type="match status" value="1"/>
</dbReference>
<evidence type="ECO:0000256" key="12">
    <source>
        <dbReference type="PIRNR" id="PIRNR016570"/>
    </source>
</evidence>
<dbReference type="FunFam" id="1.10.1600.10:FF:000002">
    <property type="entry name" value="X-ray repair cross-complementing protein 5"/>
    <property type="match status" value="1"/>
</dbReference>
<dbReference type="InterPro" id="IPR016194">
    <property type="entry name" value="SPOC-like_C_dom_sf"/>
</dbReference>
<dbReference type="InterPro" id="IPR014893">
    <property type="entry name" value="Ku_PK_bind"/>
</dbReference>
<dbReference type="InterPro" id="IPR005160">
    <property type="entry name" value="Ku_C"/>
</dbReference>
<dbReference type="Ensembl" id="ENSACLT00000087462.1">
    <property type="protein sequence ID" value="ENSACLP00000081968.1"/>
    <property type="gene ID" value="ENSACLG00000016331.2"/>
</dbReference>
<comment type="subcellular location">
    <subcellularLocation>
        <location evidence="1 12">Nucleus</location>
    </subcellularLocation>
</comment>
<dbReference type="InterPro" id="IPR024193">
    <property type="entry name" value="Ku80"/>
</dbReference>
<dbReference type="InterPro" id="IPR005161">
    <property type="entry name" value="Ku_N"/>
</dbReference>
<comment type="similarity">
    <text evidence="2 12">Belongs to the ku80 family.</text>
</comment>
<dbReference type="Pfam" id="PF02735">
    <property type="entry name" value="Ku"/>
    <property type="match status" value="1"/>
</dbReference>
<dbReference type="SUPFAM" id="SSF100939">
    <property type="entry name" value="SPOC domain-like"/>
    <property type="match status" value="1"/>
</dbReference>
<keyword evidence="16" id="KW-1185">Reference proteome</keyword>
<dbReference type="GO" id="GO:0005524">
    <property type="term" value="F:ATP binding"/>
    <property type="evidence" value="ECO:0007669"/>
    <property type="project" value="UniProtKB-UniRule"/>
</dbReference>
<dbReference type="Gene3D" id="2.40.290.10">
    <property type="match status" value="1"/>
</dbReference>
<dbReference type="EC" id="3.6.4.-" evidence="12"/>
<keyword evidence="11 12" id="KW-0539">Nucleus</keyword>
<name>A0AAX7VH78_ASTCA</name>
<comment type="function">
    <text evidence="12">Single-stranded DNA-dependent ATP-dependent helicase.</text>
</comment>
<dbReference type="FunFam" id="2.40.290.10:FF:000005">
    <property type="entry name" value="X-ray repair cross-complementing protein 5"/>
    <property type="match status" value="1"/>
</dbReference>
<keyword evidence="6 12" id="KW-0347">Helicase</keyword>
<dbReference type="GO" id="GO:0016787">
    <property type="term" value="F:hydrolase activity"/>
    <property type="evidence" value="ECO:0007669"/>
    <property type="project" value="UniProtKB-KW"/>
</dbReference>
<dbReference type="GO" id="GO:0043564">
    <property type="term" value="C:Ku70:Ku80 complex"/>
    <property type="evidence" value="ECO:0007669"/>
    <property type="project" value="InterPro"/>
</dbReference>
<dbReference type="Gene3D" id="3.40.50.410">
    <property type="entry name" value="von Willebrand factor, type A domain"/>
    <property type="match status" value="1"/>
</dbReference>
<evidence type="ECO:0000256" key="10">
    <source>
        <dbReference type="ARBA" id="ARBA00023204"/>
    </source>
</evidence>
<dbReference type="GO" id="GO:0006310">
    <property type="term" value="P:DNA recombination"/>
    <property type="evidence" value="ECO:0007669"/>
    <property type="project" value="UniProtKB-KW"/>
</dbReference>
<dbReference type="Proteomes" id="UP000265100">
    <property type="component" value="Chromosome 16"/>
</dbReference>
<keyword evidence="8 12" id="KW-0238">DNA-binding</keyword>
<evidence type="ECO:0000256" key="2">
    <source>
        <dbReference type="ARBA" id="ARBA00007726"/>
    </source>
</evidence>
<evidence type="ECO:0000259" key="14">
    <source>
        <dbReference type="SMART" id="SM00559"/>
    </source>
</evidence>
<reference evidence="15" key="2">
    <citation type="submission" date="2025-08" db="UniProtKB">
        <authorList>
            <consortium name="Ensembl"/>
        </authorList>
    </citation>
    <scope>IDENTIFICATION</scope>
</reference>
<evidence type="ECO:0000256" key="8">
    <source>
        <dbReference type="ARBA" id="ARBA00023125"/>
    </source>
</evidence>
<dbReference type="AlphaFoldDB" id="A0AAX7VH78"/>
<dbReference type="SMART" id="SM00559">
    <property type="entry name" value="Ku78"/>
    <property type="match status" value="1"/>
</dbReference>
<dbReference type="PANTHER" id="PTHR12604:SF4">
    <property type="entry name" value="X-RAY REPAIR CROSS-COMPLEMENTING PROTEIN 5"/>
    <property type="match status" value="1"/>
</dbReference>
<keyword evidence="4 12" id="KW-0227">DNA damage</keyword>